<protein>
    <submittedName>
        <fullName evidence="1">Uncharacterized protein</fullName>
    </submittedName>
</protein>
<dbReference type="EMBL" id="JBHSOE010000003">
    <property type="protein sequence ID" value="MFC5654446.1"/>
    <property type="molecule type" value="Genomic_DNA"/>
</dbReference>
<organism evidence="1 2">
    <name type="scientific">Streptomyces nogalater</name>
    <dbReference type="NCBI Taxonomy" id="38314"/>
    <lineage>
        <taxon>Bacteria</taxon>
        <taxon>Bacillati</taxon>
        <taxon>Actinomycetota</taxon>
        <taxon>Actinomycetes</taxon>
        <taxon>Kitasatosporales</taxon>
        <taxon>Streptomycetaceae</taxon>
        <taxon>Streptomyces</taxon>
    </lineage>
</organism>
<name>A0ABW0WCI8_STRNO</name>
<proteinExistence type="predicted"/>
<comment type="caution">
    <text evidence="1">The sequence shown here is derived from an EMBL/GenBank/DDBJ whole genome shotgun (WGS) entry which is preliminary data.</text>
</comment>
<dbReference type="RefSeq" id="WP_344347214.1">
    <property type="nucleotide sequence ID" value="NZ_BAAASM010000009.1"/>
</dbReference>
<gene>
    <name evidence="1" type="ORF">ACFP3J_02930</name>
</gene>
<evidence type="ECO:0000313" key="1">
    <source>
        <dbReference type="EMBL" id="MFC5654446.1"/>
    </source>
</evidence>
<accession>A0ABW0WCI8</accession>
<evidence type="ECO:0000313" key="2">
    <source>
        <dbReference type="Proteomes" id="UP001596065"/>
    </source>
</evidence>
<keyword evidence="2" id="KW-1185">Reference proteome</keyword>
<sequence length="185" mass="19756">MQNFKQQILEEAVLTVLSAQVADTLKKHRVGTQTTLEDFDLEKVAVRLPNGIKVASISAVNPDPKPEVDDEDAFTEFVAEHAPDEVITRTVIVTEVRPAYREQLLQAMAKRGAAEVVSSDGGEILEVPGVVMKEGTRTHSVRFEGGDAGRKAVAAAWAAGELRHLTGLRALTAGDADSGQGGAEQ</sequence>
<dbReference type="Proteomes" id="UP001596065">
    <property type="component" value="Unassembled WGS sequence"/>
</dbReference>
<reference evidence="2" key="1">
    <citation type="journal article" date="2019" name="Int. J. Syst. Evol. Microbiol.">
        <title>The Global Catalogue of Microorganisms (GCM) 10K type strain sequencing project: providing services to taxonomists for standard genome sequencing and annotation.</title>
        <authorList>
            <consortium name="The Broad Institute Genomics Platform"/>
            <consortium name="The Broad Institute Genome Sequencing Center for Infectious Disease"/>
            <person name="Wu L."/>
            <person name="Ma J."/>
        </authorList>
    </citation>
    <scope>NUCLEOTIDE SEQUENCE [LARGE SCALE GENOMIC DNA]</scope>
    <source>
        <strain evidence="2">KCTC 5701</strain>
    </source>
</reference>